<evidence type="ECO:0000313" key="2">
    <source>
        <dbReference type="Proteomes" id="UP000827977"/>
    </source>
</evidence>
<proteinExistence type="predicted"/>
<dbReference type="Proteomes" id="UP000827977">
    <property type="component" value="Segment"/>
</dbReference>
<keyword evidence="2" id="KW-1185">Reference proteome</keyword>
<dbReference type="EMBL" id="MZ997838">
    <property type="protein sequence ID" value="UCR81080.1"/>
    <property type="molecule type" value="Genomic_DNA"/>
</dbReference>
<evidence type="ECO:0000313" key="1">
    <source>
        <dbReference type="EMBL" id="UCR81080.1"/>
    </source>
</evidence>
<name>A0AAE8Y6H7_9CAUD</name>
<sequence>MKDYSEVTLGELQDEYEDMLYPFICDGDYNGVYNGVSEEYEH</sequence>
<accession>A0AAE8Y6H7</accession>
<organism evidence="1 2">
    <name type="scientific">Escherichia phage ULINTec2</name>
    <dbReference type="NCBI Taxonomy" id="2876728"/>
    <lineage>
        <taxon>Viruses</taxon>
        <taxon>Duplodnaviria</taxon>
        <taxon>Heunggongvirae</taxon>
        <taxon>Uroviricota</taxon>
        <taxon>Caudoviricetes</taxon>
        <taxon>Sarkviridae</taxon>
        <taxon>Guernseyvirinae</taxon>
        <taxon>Kagunavirus</taxon>
        <taxon>Kagunavirus ULINTec2</taxon>
    </lineage>
</organism>
<protein>
    <submittedName>
        <fullName evidence="1">Uncharacterized protein</fullName>
    </submittedName>
</protein>
<reference evidence="1" key="1">
    <citation type="submission" date="2021-08" db="EMBL/GenBank/DDBJ databases">
        <title>In vitro characterization and in vivo efficacy assessment in Galleria mellonella larvae of newly isolated bacteriophages against Escherichia coli K1.</title>
        <authorList>
            <person name="Antoine C."/>
            <person name="Laforet F."/>
            <person name="Blasdel-Reuter B."/>
            <person name="Fall A."/>
            <person name="Duprez J.-N."/>
            <person name="Mainil J."/>
            <person name="Delcenserie V."/>
            <person name="Thiry D."/>
        </authorList>
    </citation>
    <scope>NUCLEOTIDE SEQUENCE</scope>
</reference>